<feature type="domain" description="HAMP" evidence="9">
    <location>
        <begin position="214"/>
        <end position="266"/>
    </location>
</feature>
<reference evidence="10 11" key="1">
    <citation type="submission" date="2019-08" db="EMBL/GenBank/DDBJ databases">
        <title>Genome sequencing of Paenibacillus faecis DSM 23593(T).</title>
        <authorList>
            <person name="Kook J.-K."/>
            <person name="Park S.-N."/>
            <person name="Lim Y.K."/>
        </authorList>
    </citation>
    <scope>NUCLEOTIDE SEQUENCE [LARGE SCALE GENOMIC DNA]</scope>
    <source>
        <strain evidence="10 11">DSM 23593</strain>
    </source>
</reference>
<evidence type="ECO:0000256" key="6">
    <source>
        <dbReference type="PROSITE-ProRule" id="PRU00284"/>
    </source>
</evidence>
<dbReference type="InterPro" id="IPR024478">
    <property type="entry name" value="HlyB_4HB_MCP"/>
</dbReference>
<dbReference type="InterPro" id="IPR047347">
    <property type="entry name" value="YvaQ-like_sensor"/>
</dbReference>
<dbReference type="FunFam" id="1.10.287.950:FF:000001">
    <property type="entry name" value="Methyl-accepting chemotaxis sensory transducer"/>
    <property type="match status" value="1"/>
</dbReference>
<dbReference type="AlphaFoldDB" id="A0A5D0CUM8"/>
<dbReference type="GO" id="GO:0006935">
    <property type="term" value="P:chemotaxis"/>
    <property type="evidence" value="ECO:0007669"/>
    <property type="project" value="UniProtKB-KW"/>
</dbReference>
<dbReference type="PROSITE" id="PS50111">
    <property type="entry name" value="CHEMOTAXIS_TRANSDUC_2"/>
    <property type="match status" value="1"/>
</dbReference>
<keyword evidence="2" id="KW-1003">Cell membrane</keyword>
<dbReference type="InterPro" id="IPR051310">
    <property type="entry name" value="MCP_chemotaxis"/>
</dbReference>
<proteinExistence type="inferred from homology"/>
<protein>
    <submittedName>
        <fullName evidence="10">Methyl-accepting chemotaxis protein</fullName>
    </submittedName>
</protein>
<dbReference type="Proteomes" id="UP000325218">
    <property type="component" value="Unassembled WGS sequence"/>
</dbReference>
<dbReference type="SUPFAM" id="SSF58104">
    <property type="entry name" value="Methyl-accepting chemotaxis protein (MCP) signaling domain"/>
    <property type="match status" value="1"/>
</dbReference>
<dbReference type="SMART" id="SM00304">
    <property type="entry name" value="HAMP"/>
    <property type="match status" value="1"/>
</dbReference>
<keyword evidence="3" id="KW-0145">Chemotaxis</keyword>
<organism evidence="10 11">
    <name type="scientific">Paenibacillus faecis</name>
    <dbReference type="NCBI Taxonomy" id="862114"/>
    <lineage>
        <taxon>Bacteria</taxon>
        <taxon>Bacillati</taxon>
        <taxon>Bacillota</taxon>
        <taxon>Bacilli</taxon>
        <taxon>Bacillales</taxon>
        <taxon>Paenibacillaceae</taxon>
        <taxon>Paenibacillus</taxon>
    </lineage>
</organism>
<dbReference type="Pfam" id="PF00015">
    <property type="entry name" value="MCPsignal"/>
    <property type="match status" value="1"/>
</dbReference>
<dbReference type="PANTHER" id="PTHR43531:SF11">
    <property type="entry name" value="METHYL-ACCEPTING CHEMOTAXIS PROTEIN 3"/>
    <property type="match status" value="1"/>
</dbReference>
<dbReference type="GO" id="GO:0005886">
    <property type="term" value="C:plasma membrane"/>
    <property type="evidence" value="ECO:0007669"/>
    <property type="project" value="UniProtKB-SubCell"/>
</dbReference>
<dbReference type="SMART" id="SM00283">
    <property type="entry name" value="MA"/>
    <property type="match status" value="1"/>
</dbReference>
<comment type="similarity">
    <text evidence="5">Belongs to the methyl-accepting chemotaxis (MCP) protein family.</text>
</comment>
<dbReference type="Pfam" id="PF00672">
    <property type="entry name" value="HAMP"/>
    <property type="match status" value="1"/>
</dbReference>
<dbReference type="RefSeq" id="WP_148454369.1">
    <property type="nucleotide sequence ID" value="NZ_VSDO01000003.1"/>
</dbReference>
<evidence type="ECO:0000313" key="11">
    <source>
        <dbReference type="Proteomes" id="UP000325218"/>
    </source>
</evidence>
<dbReference type="InterPro" id="IPR004089">
    <property type="entry name" value="MCPsignal_dom"/>
</dbReference>
<name>A0A5D0CUM8_9BACL</name>
<keyword evidence="4 7" id="KW-0472">Membrane</keyword>
<evidence type="ECO:0000259" key="8">
    <source>
        <dbReference type="PROSITE" id="PS50111"/>
    </source>
</evidence>
<feature type="transmembrane region" description="Helical" evidence="7">
    <location>
        <begin position="13"/>
        <end position="32"/>
    </location>
</feature>
<feature type="transmembrane region" description="Helical" evidence="7">
    <location>
        <begin position="193"/>
        <end position="212"/>
    </location>
</feature>
<dbReference type="PROSITE" id="PS50885">
    <property type="entry name" value="HAMP"/>
    <property type="match status" value="1"/>
</dbReference>
<dbReference type="Pfam" id="PF12729">
    <property type="entry name" value="4HB_MCP_1"/>
    <property type="match status" value="1"/>
</dbReference>
<dbReference type="CDD" id="cd19411">
    <property type="entry name" value="MCP2201-like_sensor"/>
    <property type="match status" value="1"/>
</dbReference>
<sequence>MGWYRNLKVAAKLNLGFLFMSVMLVFVGYFGLNSLNKMSDSLSDMYDNNLVTVRDVSDAYGMYQRLRVNIRDMWLLSETQADREEYSQKIDSFMSEVDQSVAQYRGTVLTPKELEMLDAFVPVWESYKKLVDQSRELINAQKTEEFLAFLKGDLETTGDEVMAGLQDLVKINVQLAEERNVEGKQLYETSRNITILVLVASIILSISFGLVLSRSISGPLRRVVDLVERVSEGDLRDTIDISSKDEVGQLAAAMNNMIGGLRTIVGGVVSSAGGVSAAAQQISASTEEIAGGSTSQAHAAQTINELFKELSAATHSVARIAEQASDISADTMDIAEQGGKVVRSSVDGMNVVNEQVAKLEEDSNRIGEIIEVIDDIAEQTNLLALNAAIEAARAGDQGRGFAVVADEVRKLAERSGEATKQITTIIKGMQENTRHSVKATRDGVAYSKQTGEAFELIINKINESAGKVTEIAAASQQQAAQTTEVMAAVESISAATEEAAASCEETASAAQSLSGLAEELNHTISVFKLNS</sequence>
<feature type="domain" description="Methyl-accepting transducer" evidence="8">
    <location>
        <begin position="271"/>
        <end position="514"/>
    </location>
</feature>
<accession>A0A5D0CUM8</accession>
<evidence type="ECO:0000256" key="7">
    <source>
        <dbReference type="SAM" id="Phobius"/>
    </source>
</evidence>
<comment type="caution">
    <text evidence="10">The sequence shown here is derived from an EMBL/GenBank/DDBJ whole genome shotgun (WGS) entry which is preliminary data.</text>
</comment>
<dbReference type="CDD" id="cd06225">
    <property type="entry name" value="HAMP"/>
    <property type="match status" value="1"/>
</dbReference>
<evidence type="ECO:0000256" key="3">
    <source>
        <dbReference type="ARBA" id="ARBA00022500"/>
    </source>
</evidence>
<evidence type="ECO:0000256" key="2">
    <source>
        <dbReference type="ARBA" id="ARBA00022475"/>
    </source>
</evidence>
<dbReference type="InterPro" id="IPR003660">
    <property type="entry name" value="HAMP_dom"/>
</dbReference>
<comment type="subcellular location">
    <subcellularLocation>
        <location evidence="1">Cell membrane</location>
    </subcellularLocation>
</comment>
<keyword evidence="11" id="KW-1185">Reference proteome</keyword>
<evidence type="ECO:0000256" key="5">
    <source>
        <dbReference type="ARBA" id="ARBA00029447"/>
    </source>
</evidence>
<dbReference type="EMBL" id="VSDO01000003">
    <property type="protein sequence ID" value="TYA12537.1"/>
    <property type="molecule type" value="Genomic_DNA"/>
</dbReference>
<dbReference type="GO" id="GO:0004888">
    <property type="term" value="F:transmembrane signaling receptor activity"/>
    <property type="evidence" value="ECO:0007669"/>
    <property type="project" value="TreeGrafter"/>
</dbReference>
<keyword evidence="6" id="KW-0807">Transducer</keyword>
<keyword evidence="7" id="KW-0812">Transmembrane</keyword>
<evidence type="ECO:0000259" key="9">
    <source>
        <dbReference type="PROSITE" id="PS50885"/>
    </source>
</evidence>
<dbReference type="Gene3D" id="1.10.287.950">
    <property type="entry name" value="Methyl-accepting chemotaxis protein"/>
    <property type="match status" value="1"/>
</dbReference>
<dbReference type="CDD" id="cd11386">
    <property type="entry name" value="MCP_signal"/>
    <property type="match status" value="1"/>
</dbReference>
<dbReference type="PANTHER" id="PTHR43531">
    <property type="entry name" value="PROTEIN ICFG"/>
    <property type="match status" value="1"/>
</dbReference>
<dbReference type="GO" id="GO:0007165">
    <property type="term" value="P:signal transduction"/>
    <property type="evidence" value="ECO:0007669"/>
    <property type="project" value="UniProtKB-KW"/>
</dbReference>
<keyword evidence="7" id="KW-1133">Transmembrane helix</keyword>
<dbReference type="OrthoDB" id="358716at2"/>
<evidence type="ECO:0000313" key="10">
    <source>
        <dbReference type="EMBL" id="TYA12537.1"/>
    </source>
</evidence>
<gene>
    <name evidence="10" type="ORF">FRY98_17800</name>
</gene>
<evidence type="ECO:0000256" key="1">
    <source>
        <dbReference type="ARBA" id="ARBA00004236"/>
    </source>
</evidence>
<evidence type="ECO:0000256" key="4">
    <source>
        <dbReference type="ARBA" id="ARBA00023136"/>
    </source>
</evidence>